<gene>
    <name evidence="7" type="primary">LOC120054352</name>
</gene>
<evidence type="ECO:0000313" key="7">
    <source>
        <dbReference type="RefSeq" id="XP_038857689.1"/>
    </source>
</evidence>
<dbReference type="RefSeq" id="XP_038857689.1">
    <property type="nucleotide sequence ID" value="XM_039001761.1"/>
</dbReference>
<dbReference type="InterPro" id="IPR011990">
    <property type="entry name" value="TPR-like_helical_dom_sf"/>
</dbReference>
<dbReference type="PANTHER" id="PTHR10271:SF14">
    <property type="entry name" value="INTERFERON-INDUCED PROTEIN WITH TETRATRICOPEPTIDE REPEATS-RELATED"/>
    <property type="match status" value="1"/>
</dbReference>
<evidence type="ECO:0000256" key="1">
    <source>
        <dbReference type="ARBA" id="ARBA00022588"/>
    </source>
</evidence>
<dbReference type="GO" id="GO:0045087">
    <property type="term" value="P:innate immune response"/>
    <property type="evidence" value="ECO:0007669"/>
    <property type="project" value="UniProtKB-KW"/>
</dbReference>
<evidence type="ECO:0000256" key="3">
    <source>
        <dbReference type="ARBA" id="ARBA00022803"/>
    </source>
</evidence>
<accession>A0A8U1BYP3</accession>
<dbReference type="FunFam" id="1.25.40.10:FF:000036">
    <property type="entry name" value="interferon-induced protein with tetratricopeptide repeats 5"/>
    <property type="match status" value="1"/>
</dbReference>
<dbReference type="KEGG" id="snh:120054352"/>
<keyword evidence="3" id="KW-0802">TPR repeat</keyword>
<dbReference type="GO" id="GO:0005829">
    <property type="term" value="C:cytosol"/>
    <property type="evidence" value="ECO:0007669"/>
    <property type="project" value="TreeGrafter"/>
</dbReference>
<protein>
    <submittedName>
        <fullName evidence="7">Interferon-induced protein with tetratricopeptide repeats 2-like</fullName>
    </submittedName>
</protein>
<sequence>MVHHEYMKELWDLTMLKWKAESKHYVEVNIGFMAPNPLRCKITFPVPTLVLTSPAQTALKTKLEELECHFTWGLEVSRSKLLIHRDHLEDIGSDEGFPWLGQMYNLWAYIHHTLDSTDTALQCLSKAEEAFHLNSPSDTMGPWQLVHYGNLAWVHYHLDNQAESQRCLTKVEGLLRDYPSPSQGELHPEVCVEKAWTLMKFDQDKRLKAIDYFQMAIGMEPERKEWQSSHALALESVYFHPNTQQKESEVLEELRLAKEHDPDNLYVASIYLLRLGRSGQVRREEAQQLAQQILKKPVSCYSGLRPLLQFYRTYLSHNEAIDLADEALERHPNVRYLKKQLATSYKWKIFSKEDSPRRQSMCDRAISLYTDLISLYPETSLKVQLELASIYAESDIDRTEMANQIYENLFSSEQDPYELQMLYFHYATYNNFHIQDRNASIDYHKKAAEIPNPNKYGKKSFNILRKIEQRGRNQRCAEIWEFLKNLSSHNE</sequence>
<dbReference type="GO" id="GO:0051607">
    <property type="term" value="P:defense response to virus"/>
    <property type="evidence" value="ECO:0007669"/>
    <property type="project" value="TreeGrafter"/>
</dbReference>
<keyword evidence="2" id="KW-0677">Repeat</keyword>
<proteinExistence type="inferred from homology"/>
<keyword evidence="4" id="KW-0391">Immunity</keyword>
<evidence type="ECO:0000256" key="5">
    <source>
        <dbReference type="ARBA" id="ARBA00038336"/>
    </source>
</evidence>
<dbReference type="SUPFAM" id="SSF48452">
    <property type="entry name" value="TPR-like"/>
    <property type="match status" value="2"/>
</dbReference>
<evidence type="ECO:0000313" key="6">
    <source>
        <dbReference type="Proteomes" id="UP000808372"/>
    </source>
</evidence>
<name>A0A8U1BYP3_SALNM</name>
<dbReference type="PANTHER" id="PTHR10271">
    <property type="entry name" value="INTERFERON-INDUCED PROTEIN WITH TETRATRICOPEPTIDE REPEATS"/>
    <property type="match status" value="1"/>
</dbReference>
<evidence type="ECO:0000256" key="2">
    <source>
        <dbReference type="ARBA" id="ARBA00022737"/>
    </source>
</evidence>
<dbReference type="AlphaFoldDB" id="A0A8U1BYP3"/>
<reference evidence="7" key="1">
    <citation type="submission" date="2025-08" db="UniProtKB">
        <authorList>
            <consortium name="RefSeq"/>
        </authorList>
    </citation>
    <scope>IDENTIFICATION</scope>
    <source>
        <tissue evidence="7">White muscle</tissue>
    </source>
</reference>
<organism evidence="6 7">
    <name type="scientific">Salvelinus namaycush</name>
    <name type="common">Lake trout</name>
    <name type="synonym">Salmo namaycush</name>
    <dbReference type="NCBI Taxonomy" id="8040"/>
    <lineage>
        <taxon>Eukaryota</taxon>
        <taxon>Metazoa</taxon>
        <taxon>Chordata</taxon>
        <taxon>Craniata</taxon>
        <taxon>Vertebrata</taxon>
        <taxon>Euteleostomi</taxon>
        <taxon>Actinopterygii</taxon>
        <taxon>Neopterygii</taxon>
        <taxon>Teleostei</taxon>
        <taxon>Protacanthopterygii</taxon>
        <taxon>Salmoniformes</taxon>
        <taxon>Salmonidae</taxon>
        <taxon>Salmoninae</taxon>
        <taxon>Salvelinus</taxon>
    </lineage>
</organism>
<keyword evidence="6" id="KW-1185">Reference proteome</keyword>
<keyword evidence="1" id="KW-0399">Innate immunity</keyword>
<dbReference type="Gene3D" id="1.25.40.10">
    <property type="entry name" value="Tetratricopeptide repeat domain"/>
    <property type="match status" value="3"/>
</dbReference>
<dbReference type="Proteomes" id="UP000808372">
    <property type="component" value="Chromosome 10"/>
</dbReference>
<comment type="similarity">
    <text evidence="5">Belongs to the IFIT family.</text>
</comment>
<dbReference type="GeneID" id="120054352"/>
<evidence type="ECO:0000256" key="4">
    <source>
        <dbReference type="ARBA" id="ARBA00022859"/>
    </source>
</evidence>